<dbReference type="AlphaFoldDB" id="A0A3N4IUA6"/>
<evidence type="ECO:0000313" key="2">
    <source>
        <dbReference type="EMBL" id="RPA85174.1"/>
    </source>
</evidence>
<sequence>MQEVYLVYVTFHPPSLYYVIALQPSRSSSSILLPRIALPHCTPNSQTTELGLDADTSLRVSPQTPMSKPTSTQRPSTATSTPVLTNQSQAMDVSLHCHLQGQDIYGCVSLNDRYTHC</sequence>
<protein>
    <submittedName>
        <fullName evidence="2">Uncharacterized protein</fullName>
    </submittedName>
</protein>
<evidence type="ECO:0000313" key="3">
    <source>
        <dbReference type="Proteomes" id="UP000275078"/>
    </source>
</evidence>
<reference evidence="2 3" key="1">
    <citation type="journal article" date="2018" name="Nat. Ecol. Evol.">
        <title>Pezizomycetes genomes reveal the molecular basis of ectomycorrhizal truffle lifestyle.</title>
        <authorList>
            <person name="Murat C."/>
            <person name="Payen T."/>
            <person name="Noel B."/>
            <person name="Kuo A."/>
            <person name="Morin E."/>
            <person name="Chen J."/>
            <person name="Kohler A."/>
            <person name="Krizsan K."/>
            <person name="Balestrini R."/>
            <person name="Da Silva C."/>
            <person name="Montanini B."/>
            <person name="Hainaut M."/>
            <person name="Levati E."/>
            <person name="Barry K.W."/>
            <person name="Belfiori B."/>
            <person name="Cichocki N."/>
            <person name="Clum A."/>
            <person name="Dockter R.B."/>
            <person name="Fauchery L."/>
            <person name="Guy J."/>
            <person name="Iotti M."/>
            <person name="Le Tacon F."/>
            <person name="Lindquist E.A."/>
            <person name="Lipzen A."/>
            <person name="Malagnac F."/>
            <person name="Mello A."/>
            <person name="Molinier V."/>
            <person name="Miyauchi S."/>
            <person name="Poulain J."/>
            <person name="Riccioni C."/>
            <person name="Rubini A."/>
            <person name="Sitrit Y."/>
            <person name="Splivallo R."/>
            <person name="Traeger S."/>
            <person name="Wang M."/>
            <person name="Zifcakova L."/>
            <person name="Wipf D."/>
            <person name="Zambonelli A."/>
            <person name="Paolocci F."/>
            <person name="Nowrousian M."/>
            <person name="Ottonello S."/>
            <person name="Baldrian P."/>
            <person name="Spatafora J.W."/>
            <person name="Henrissat B."/>
            <person name="Nagy L.G."/>
            <person name="Aury J.M."/>
            <person name="Wincker P."/>
            <person name="Grigoriev I.V."/>
            <person name="Bonfante P."/>
            <person name="Martin F.M."/>
        </authorList>
    </citation>
    <scope>NUCLEOTIDE SEQUENCE [LARGE SCALE GENOMIC DNA]</scope>
    <source>
        <strain evidence="2 3">RN42</strain>
    </source>
</reference>
<feature type="compositionally biased region" description="Polar residues" evidence="1">
    <location>
        <begin position="58"/>
        <end position="85"/>
    </location>
</feature>
<dbReference type="Proteomes" id="UP000275078">
    <property type="component" value="Unassembled WGS sequence"/>
</dbReference>
<proteinExistence type="predicted"/>
<organism evidence="2 3">
    <name type="scientific">Ascobolus immersus RN42</name>
    <dbReference type="NCBI Taxonomy" id="1160509"/>
    <lineage>
        <taxon>Eukaryota</taxon>
        <taxon>Fungi</taxon>
        <taxon>Dikarya</taxon>
        <taxon>Ascomycota</taxon>
        <taxon>Pezizomycotina</taxon>
        <taxon>Pezizomycetes</taxon>
        <taxon>Pezizales</taxon>
        <taxon>Ascobolaceae</taxon>
        <taxon>Ascobolus</taxon>
    </lineage>
</organism>
<feature type="region of interest" description="Disordered" evidence="1">
    <location>
        <begin position="43"/>
        <end position="85"/>
    </location>
</feature>
<dbReference type="EMBL" id="ML119655">
    <property type="protein sequence ID" value="RPA85174.1"/>
    <property type="molecule type" value="Genomic_DNA"/>
</dbReference>
<evidence type="ECO:0000256" key="1">
    <source>
        <dbReference type="SAM" id="MobiDB-lite"/>
    </source>
</evidence>
<gene>
    <name evidence="2" type="ORF">BJ508DRAFT_13902</name>
</gene>
<keyword evidence="3" id="KW-1185">Reference proteome</keyword>
<name>A0A3N4IUA6_ASCIM</name>
<accession>A0A3N4IUA6</accession>